<feature type="domain" description="Major facilitator superfamily (MFS) profile" evidence="7">
    <location>
        <begin position="1"/>
        <end position="431"/>
    </location>
</feature>
<evidence type="ECO:0000259" key="7">
    <source>
        <dbReference type="PROSITE" id="PS50850"/>
    </source>
</evidence>
<accession>A0A0N9I572</accession>
<dbReference type="GO" id="GO:0022857">
    <property type="term" value="F:transmembrane transporter activity"/>
    <property type="evidence" value="ECO:0007669"/>
    <property type="project" value="InterPro"/>
</dbReference>
<keyword evidence="5 6" id="KW-0472">Membrane</keyword>
<keyword evidence="2" id="KW-0813">Transport</keyword>
<reference evidence="8 9" key="1">
    <citation type="submission" date="2015-07" db="EMBL/GenBank/DDBJ databases">
        <title>Genome sequencing of Kibdelosporangium phytohabitans.</title>
        <authorList>
            <person name="Qin S."/>
            <person name="Xing K."/>
        </authorList>
    </citation>
    <scope>NUCLEOTIDE SEQUENCE [LARGE SCALE GENOMIC DNA]</scope>
    <source>
        <strain evidence="8 9">KLBMP1111</strain>
    </source>
</reference>
<dbReference type="PROSITE" id="PS50850">
    <property type="entry name" value="MFS"/>
    <property type="match status" value="1"/>
</dbReference>
<feature type="transmembrane region" description="Helical" evidence="6">
    <location>
        <begin position="124"/>
        <end position="146"/>
    </location>
</feature>
<evidence type="ECO:0000256" key="4">
    <source>
        <dbReference type="ARBA" id="ARBA00022989"/>
    </source>
</evidence>
<feature type="transmembrane region" description="Helical" evidence="6">
    <location>
        <begin position="209"/>
        <end position="230"/>
    </location>
</feature>
<dbReference type="KEGG" id="kphy:AOZ06_25035"/>
<evidence type="ECO:0000256" key="6">
    <source>
        <dbReference type="SAM" id="Phobius"/>
    </source>
</evidence>
<name>A0A0N9I572_9PSEU</name>
<dbReference type="STRING" id="860235.AOZ06_25035"/>
<keyword evidence="9" id="KW-1185">Reference proteome</keyword>
<dbReference type="InterPro" id="IPR036259">
    <property type="entry name" value="MFS_trans_sf"/>
</dbReference>
<dbReference type="GO" id="GO:0005886">
    <property type="term" value="C:plasma membrane"/>
    <property type="evidence" value="ECO:0007669"/>
    <property type="project" value="UniProtKB-SubCell"/>
</dbReference>
<organism evidence="8 9">
    <name type="scientific">Kibdelosporangium phytohabitans</name>
    <dbReference type="NCBI Taxonomy" id="860235"/>
    <lineage>
        <taxon>Bacteria</taxon>
        <taxon>Bacillati</taxon>
        <taxon>Actinomycetota</taxon>
        <taxon>Actinomycetes</taxon>
        <taxon>Pseudonocardiales</taxon>
        <taxon>Pseudonocardiaceae</taxon>
        <taxon>Kibdelosporangium</taxon>
    </lineage>
</organism>
<keyword evidence="4 6" id="KW-1133">Transmembrane helix</keyword>
<proteinExistence type="predicted"/>
<dbReference type="InterPro" id="IPR011701">
    <property type="entry name" value="MFS"/>
</dbReference>
<evidence type="ECO:0000313" key="9">
    <source>
        <dbReference type="Proteomes" id="UP000063699"/>
    </source>
</evidence>
<dbReference type="Proteomes" id="UP000063699">
    <property type="component" value="Chromosome"/>
</dbReference>
<feature type="transmembrane region" description="Helical" evidence="6">
    <location>
        <begin position="287"/>
        <end position="306"/>
    </location>
</feature>
<keyword evidence="3 6" id="KW-0812">Transmembrane</keyword>
<comment type="subcellular location">
    <subcellularLocation>
        <location evidence="1">Cell inner membrane</location>
        <topology evidence="1">Multi-pass membrane protein</topology>
    </subcellularLocation>
</comment>
<feature type="transmembrane region" description="Helical" evidence="6">
    <location>
        <begin position="318"/>
        <end position="336"/>
    </location>
</feature>
<dbReference type="EMBL" id="CP012752">
    <property type="protein sequence ID" value="ALG09730.1"/>
    <property type="molecule type" value="Genomic_DNA"/>
</dbReference>
<evidence type="ECO:0000313" key="8">
    <source>
        <dbReference type="EMBL" id="ALG09730.1"/>
    </source>
</evidence>
<evidence type="ECO:0000256" key="2">
    <source>
        <dbReference type="ARBA" id="ARBA00022448"/>
    </source>
</evidence>
<dbReference type="Pfam" id="PF07690">
    <property type="entry name" value="MFS_1"/>
    <property type="match status" value="2"/>
</dbReference>
<feature type="transmembrane region" description="Helical" evidence="6">
    <location>
        <begin position="152"/>
        <end position="172"/>
    </location>
</feature>
<feature type="transmembrane region" description="Helical" evidence="6">
    <location>
        <begin position="184"/>
        <end position="203"/>
    </location>
</feature>
<feature type="transmembrane region" description="Helical" evidence="6">
    <location>
        <begin position="251"/>
        <end position="272"/>
    </location>
</feature>
<dbReference type="AlphaFoldDB" id="A0A0N9I572"/>
<dbReference type="PANTHER" id="PTHR23501:SF191">
    <property type="entry name" value="VACUOLAR BASIC AMINO ACID TRANSPORTER 4"/>
    <property type="match status" value="1"/>
</dbReference>
<dbReference type="Gene3D" id="1.20.1250.20">
    <property type="entry name" value="MFS general substrate transporter like domains"/>
    <property type="match status" value="1"/>
</dbReference>
<gene>
    <name evidence="8" type="ORF">AOZ06_25035</name>
</gene>
<dbReference type="PANTHER" id="PTHR23501">
    <property type="entry name" value="MAJOR FACILITATOR SUPERFAMILY"/>
    <property type="match status" value="1"/>
</dbReference>
<dbReference type="SUPFAM" id="SSF103473">
    <property type="entry name" value="MFS general substrate transporter"/>
    <property type="match status" value="1"/>
</dbReference>
<feature type="transmembrane region" description="Helical" evidence="6">
    <location>
        <begin position="95"/>
        <end position="112"/>
    </location>
</feature>
<protein>
    <recommendedName>
        <fullName evidence="7">Major facilitator superfamily (MFS) profile domain-containing protein</fullName>
    </recommendedName>
</protein>
<dbReference type="InterPro" id="IPR020846">
    <property type="entry name" value="MFS_dom"/>
</dbReference>
<dbReference type="Gene3D" id="1.20.1720.10">
    <property type="entry name" value="Multidrug resistance protein D"/>
    <property type="match status" value="1"/>
</dbReference>
<feature type="transmembrane region" description="Helical" evidence="6">
    <location>
        <begin position="36"/>
        <end position="58"/>
    </location>
</feature>
<evidence type="ECO:0000256" key="1">
    <source>
        <dbReference type="ARBA" id="ARBA00004429"/>
    </source>
</evidence>
<dbReference type="RefSeq" id="WP_054291634.1">
    <property type="nucleotide sequence ID" value="NZ_CP012752.1"/>
</dbReference>
<feature type="transmembrane region" description="Helical" evidence="6">
    <location>
        <begin position="342"/>
        <end position="363"/>
    </location>
</feature>
<evidence type="ECO:0000256" key="5">
    <source>
        <dbReference type="ARBA" id="ARBA00023136"/>
    </source>
</evidence>
<evidence type="ECO:0000256" key="3">
    <source>
        <dbReference type="ARBA" id="ARBA00022692"/>
    </source>
</evidence>
<sequence length="434" mass="43387">MVVLSLLTLPASLGISATSLLLPTIAGDLGTTTGAATWLLTVYGWGMAVSMPLVAAVVRKLGRRAALAFGVTAHVIGVVLILFGTPLLVITAGRMFLSVGAGAMVVLSVGIARDIAEPRLRQYTLGAITASLGVSGAAGPLLGSALTDSLSWRVALALPALCLIAAPAAVRYAEGRTGSAAGRFDATGAGAFMLVVTGIFIVLQGPAGGVPTSLVLLGAAVGVAALAVLVPWTRARPDGFLPAAVRGDRRFVLSSAFVLSAATINFALIYAVPQLLAAQTDWTRSEIGAVLVVPMLLGAALSWGMSPVTVRLGSRRSVLILAGAAAGAAGIAGLLASVPALLVGAAIASFASAAGQGVLAAAATATVPDTSRTQAIALFNLAFQFGSVVGPAVLATFAPVIGLAHALSMLMLFPIVITALSRAGAVMTRQNETV</sequence>
<feature type="transmembrane region" description="Helical" evidence="6">
    <location>
        <begin position="375"/>
        <end position="394"/>
    </location>
</feature>
<feature type="transmembrane region" description="Helical" evidence="6">
    <location>
        <begin position="65"/>
        <end position="89"/>
    </location>
</feature>
<feature type="transmembrane region" description="Helical" evidence="6">
    <location>
        <begin position="400"/>
        <end position="420"/>
    </location>
</feature>